<dbReference type="EMBL" id="JPQZ01000134">
    <property type="protein sequence ID" value="KKO74030.1"/>
    <property type="molecule type" value="Genomic_DNA"/>
</dbReference>
<evidence type="ECO:0000313" key="2">
    <source>
        <dbReference type="Proteomes" id="UP000034350"/>
    </source>
</evidence>
<sequence>MNKEGEDVRLQNKMVENIKAQPVDSIILLTNFMSECKRLGCISFYREKNDDKKIQFFIGGPEYSRVDWYFEIMDTKRKCTITYEKWKELTKRES</sequence>
<accession>A0A0F9WAS9</accession>
<dbReference type="Proteomes" id="UP000034350">
    <property type="component" value="Unassembled WGS sequence"/>
</dbReference>
<gene>
    <name evidence="1" type="ORF">AAJ76_1340003383</name>
</gene>
<name>A0A0F9WAS9_9MICR</name>
<reference evidence="1 2" key="1">
    <citation type="journal article" date="2015" name="Environ. Microbiol.">
        <title>Genome analyses suggest the presence of polyploidy and recent human-driven expansions in eight global populations of the honeybee pathogen Nosema ceranae.</title>
        <authorList>
            <person name="Pelin A."/>
            <person name="Selman M."/>
            <person name="Aris-Brosou S."/>
            <person name="Farinelli L."/>
            <person name="Corradi N."/>
        </authorList>
    </citation>
    <scope>NUCLEOTIDE SEQUENCE [LARGE SCALE GENOMIC DNA]</scope>
    <source>
        <strain evidence="1 2">PA08 1199</strain>
    </source>
</reference>
<dbReference type="GeneID" id="36318887"/>
<dbReference type="RefSeq" id="XP_024329772.1">
    <property type="nucleotide sequence ID" value="XM_024473985.1"/>
</dbReference>
<proteinExistence type="predicted"/>
<dbReference type="VEuPathDB" id="MicrosporidiaDB:AAJ76_1340003383"/>
<organism evidence="1 2">
    <name type="scientific">Vairimorpha ceranae</name>
    <dbReference type="NCBI Taxonomy" id="40302"/>
    <lineage>
        <taxon>Eukaryota</taxon>
        <taxon>Fungi</taxon>
        <taxon>Fungi incertae sedis</taxon>
        <taxon>Microsporidia</taxon>
        <taxon>Nosematidae</taxon>
        <taxon>Vairimorpha</taxon>
    </lineage>
</organism>
<evidence type="ECO:0000313" key="1">
    <source>
        <dbReference type="EMBL" id="KKO74030.1"/>
    </source>
</evidence>
<keyword evidence="2" id="KW-1185">Reference proteome</keyword>
<dbReference type="AlphaFoldDB" id="A0A0F9WAS9"/>
<comment type="caution">
    <text evidence="1">The sequence shown here is derived from an EMBL/GenBank/DDBJ whole genome shotgun (WGS) entry which is preliminary data.</text>
</comment>
<protein>
    <submittedName>
        <fullName evidence="1">Uncharacterized protein</fullName>
    </submittedName>
</protein>
<dbReference type="VEuPathDB" id="MicrosporidiaDB:G9O61_00g022250"/>